<name>A0A1S2MV56_9MICC</name>
<accession>A0A1S2MV56</accession>
<keyword evidence="2" id="KW-0472">Membrane</keyword>
<evidence type="ECO:0008006" key="5">
    <source>
        <dbReference type="Google" id="ProtNLM"/>
    </source>
</evidence>
<dbReference type="Proteomes" id="UP000179540">
    <property type="component" value="Unassembled WGS sequence"/>
</dbReference>
<dbReference type="RefSeq" id="WP_075515591.1">
    <property type="nucleotide sequence ID" value="NZ_CP066078.1"/>
</dbReference>
<feature type="transmembrane region" description="Helical" evidence="2">
    <location>
        <begin position="35"/>
        <end position="57"/>
    </location>
</feature>
<dbReference type="EMBL" id="MODZ01000022">
    <property type="protein sequence ID" value="OIJ33064.1"/>
    <property type="molecule type" value="Genomic_DNA"/>
</dbReference>
<sequence>MSTTPEQPGRQHDAASTAPTPPPGPAAKSSGPGRLLVAVYALFSLAAGCRALIQLIFRFDEAPVSFILSGVAAAIYVAATIALAKTSLRAYWVSVWTVGIELAGVLAVGILSLAAPELFPKASVWSHFGSGYGYVPLVLPVIGLLWLRRNRPSTRRG</sequence>
<keyword evidence="2" id="KW-1133">Transmembrane helix</keyword>
<keyword evidence="2" id="KW-0812">Transmembrane</keyword>
<reference evidence="3 4" key="1">
    <citation type="submission" date="2016-10" db="EMBL/GenBank/DDBJ databases">
        <title>Draft genome sequence of strain LCT isolated from the Shenzhou X spacecraft of China.</title>
        <authorList>
            <person name="Huang B."/>
        </authorList>
    </citation>
    <scope>NUCLEOTIDE SEQUENCE [LARGE SCALE GENOMIC DNA]</scope>
    <source>
        <strain evidence="3 4">LCT-H5</strain>
    </source>
</reference>
<feature type="transmembrane region" description="Helical" evidence="2">
    <location>
        <begin position="127"/>
        <end position="147"/>
    </location>
</feature>
<proteinExistence type="predicted"/>
<evidence type="ECO:0000313" key="3">
    <source>
        <dbReference type="EMBL" id="OIJ33064.1"/>
    </source>
</evidence>
<protein>
    <recommendedName>
        <fullName evidence="5">Integral membrane protein</fullName>
    </recommendedName>
</protein>
<evidence type="ECO:0000313" key="4">
    <source>
        <dbReference type="Proteomes" id="UP000179540"/>
    </source>
</evidence>
<feature type="transmembrane region" description="Helical" evidence="2">
    <location>
        <begin position="63"/>
        <end position="84"/>
    </location>
</feature>
<organism evidence="3 4">
    <name type="scientific">Rothia kristinae</name>
    <dbReference type="NCBI Taxonomy" id="37923"/>
    <lineage>
        <taxon>Bacteria</taxon>
        <taxon>Bacillati</taxon>
        <taxon>Actinomycetota</taxon>
        <taxon>Actinomycetes</taxon>
        <taxon>Micrococcales</taxon>
        <taxon>Micrococcaceae</taxon>
        <taxon>Rothia</taxon>
    </lineage>
</organism>
<feature type="region of interest" description="Disordered" evidence="1">
    <location>
        <begin position="1"/>
        <end position="29"/>
    </location>
</feature>
<evidence type="ECO:0000256" key="2">
    <source>
        <dbReference type="SAM" id="Phobius"/>
    </source>
</evidence>
<dbReference type="AlphaFoldDB" id="A0A1S2MV56"/>
<evidence type="ECO:0000256" key="1">
    <source>
        <dbReference type="SAM" id="MobiDB-lite"/>
    </source>
</evidence>
<feature type="transmembrane region" description="Helical" evidence="2">
    <location>
        <begin position="91"/>
        <end position="115"/>
    </location>
</feature>
<gene>
    <name evidence="3" type="ORF">BK826_10535</name>
</gene>
<comment type="caution">
    <text evidence="3">The sequence shown here is derived from an EMBL/GenBank/DDBJ whole genome shotgun (WGS) entry which is preliminary data.</text>
</comment>